<keyword evidence="5" id="KW-1185">Reference proteome</keyword>
<evidence type="ECO:0000313" key="5">
    <source>
        <dbReference type="Proteomes" id="UP001596472"/>
    </source>
</evidence>
<keyword evidence="3" id="KW-1133">Transmembrane helix</keyword>
<comment type="caution">
    <text evidence="4">The sequence shown here is derived from an EMBL/GenBank/DDBJ whole genome shotgun (WGS) entry which is preliminary data.</text>
</comment>
<dbReference type="EMBL" id="JBHTBS010000010">
    <property type="protein sequence ID" value="MFC7338803.1"/>
    <property type="molecule type" value="Genomic_DNA"/>
</dbReference>
<evidence type="ECO:0000256" key="2">
    <source>
        <dbReference type="SAM" id="MobiDB-lite"/>
    </source>
</evidence>
<evidence type="ECO:0000256" key="3">
    <source>
        <dbReference type="SAM" id="Phobius"/>
    </source>
</evidence>
<organism evidence="4 5">
    <name type="scientific">Haloferula chungangensis</name>
    <dbReference type="NCBI Taxonomy" id="1048331"/>
    <lineage>
        <taxon>Bacteria</taxon>
        <taxon>Pseudomonadati</taxon>
        <taxon>Verrucomicrobiota</taxon>
        <taxon>Verrucomicrobiia</taxon>
        <taxon>Verrucomicrobiales</taxon>
        <taxon>Verrucomicrobiaceae</taxon>
        <taxon>Haloferula</taxon>
    </lineage>
</organism>
<feature type="compositionally biased region" description="Gly residues" evidence="2">
    <location>
        <begin position="830"/>
        <end position="840"/>
    </location>
</feature>
<accession>A0ABW2LBP0</accession>
<dbReference type="RefSeq" id="WP_379714645.1">
    <property type="nucleotide sequence ID" value="NZ_JBHTBS010000010.1"/>
</dbReference>
<evidence type="ECO:0008006" key="6">
    <source>
        <dbReference type="Google" id="ProtNLM"/>
    </source>
</evidence>
<protein>
    <recommendedName>
        <fullName evidence="6">DUF4175 family protein</fullName>
    </recommendedName>
</protein>
<dbReference type="Proteomes" id="UP001596472">
    <property type="component" value="Unassembled WGS sequence"/>
</dbReference>
<sequence>MPDDRHSSSAPLPESLRRQLEEFRRQLWRSKIAEAIFAGIFGLLFSYLLVFGLDRLWPTPAIVRLIILLGGTSLAAVFAPIWLHRWVWGHRHDNQLARLIARKHPGLGDRLLGVVELQKQLENEDSLSPRLRAAAMEAVAAEAEKRKLNDSLPASRHRRWSLAVIALFLIAGTALVIVPKAGLNSLKRWLFPLSSTARYTFTLLEDVPFQLPVPQGEAFSIDLRLSEDSEWQPEIGEAQYGRQDPVWAKLDDGHYRFEFPGQQDPGEVRIQIGDARHEITVIPSLRPSISSTVAEINYPDYLELENRIIDVPTGVVTVVEGSQVQLTIEASRALASAEFGPLSAATSLLTPAPSARQDSGETPAFDPEAASMDISDSRASTGFLKVTSGSTNVPMSWRDDLGLTGNEGFTIRIDALKDEAPTTYLQGVQTQKVMLPEETIDLEVIAEDDYGLKEYGLVWEGQFTRPTDEVPAKGELRLEEGQPSMNRAAMPAAFSPLTYEISPQKLTLRAYAEDYLPGRGRVYSQPIIIHVLSRDEHAQMLKNQFDRAISELEDMARRERNLLEENQRIERLDGEELQSEEGRQRLAEQEEAERQQVERMENLAEKMEELLKNSSRNGTIDKETLKKMAETAQAMRELGEQDMPKVEDKLDEAQDQKNTEEKSEQDVEKAVEQQQQNLEKMQETIEKANDANQRFEASTFVNRLKKAAGEEEAIAMTALAGSRNFGLHSRELDPADLRLLNEAVRQQSDTASDVHWIQEDLGHFFTRSNKQEFREILDEMITSEIDLGLEDIRLSLIKNHSYIAADQAKNWSAKLLEWAKKLEGSEDSPAGGGGGGGGGGGEDEDFDFMLRVMRLIQQEQDLRARTRALETLRRSFEAETP</sequence>
<keyword evidence="1" id="KW-0175">Coiled coil</keyword>
<proteinExistence type="predicted"/>
<feature type="coiled-coil region" evidence="1">
    <location>
        <begin position="538"/>
        <end position="698"/>
    </location>
</feature>
<feature type="region of interest" description="Disordered" evidence="2">
    <location>
        <begin position="350"/>
        <end position="372"/>
    </location>
</feature>
<feature type="region of interest" description="Disordered" evidence="2">
    <location>
        <begin position="824"/>
        <end position="845"/>
    </location>
</feature>
<feature type="transmembrane region" description="Helical" evidence="3">
    <location>
        <begin position="62"/>
        <end position="83"/>
    </location>
</feature>
<keyword evidence="3" id="KW-0472">Membrane</keyword>
<feature type="transmembrane region" description="Helical" evidence="3">
    <location>
        <begin position="160"/>
        <end position="178"/>
    </location>
</feature>
<keyword evidence="3" id="KW-0812">Transmembrane</keyword>
<name>A0ABW2LBP0_9BACT</name>
<evidence type="ECO:0000256" key="1">
    <source>
        <dbReference type="SAM" id="Coils"/>
    </source>
</evidence>
<feature type="transmembrane region" description="Helical" evidence="3">
    <location>
        <begin position="32"/>
        <end position="50"/>
    </location>
</feature>
<evidence type="ECO:0000313" key="4">
    <source>
        <dbReference type="EMBL" id="MFC7338803.1"/>
    </source>
</evidence>
<gene>
    <name evidence="4" type="ORF">ACFQY0_16525</name>
</gene>
<reference evidence="5" key="1">
    <citation type="journal article" date="2019" name="Int. J. Syst. Evol. Microbiol.">
        <title>The Global Catalogue of Microorganisms (GCM) 10K type strain sequencing project: providing services to taxonomists for standard genome sequencing and annotation.</title>
        <authorList>
            <consortium name="The Broad Institute Genomics Platform"/>
            <consortium name="The Broad Institute Genome Sequencing Center for Infectious Disease"/>
            <person name="Wu L."/>
            <person name="Ma J."/>
        </authorList>
    </citation>
    <scope>NUCLEOTIDE SEQUENCE [LARGE SCALE GENOMIC DNA]</scope>
    <source>
        <strain evidence="5">CGMCC 4.1467</strain>
    </source>
</reference>